<dbReference type="InterPro" id="IPR050901">
    <property type="entry name" value="BP-dep_ABC_trans_perm"/>
</dbReference>
<accession>A0A4R5D8R8</accession>
<dbReference type="SUPFAM" id="SSF161098">
    <property type="entry name" value="MetI-like"/>
    <property type="match status" value="1"/>
</dbReference>
<dbReference type="GO" id="GO:0055085">
    <property type="term" value="P:transmembrane transport"/>
    <property type="evidence" value="ECO:0007669"/>
    <property type="project" value="InterPro"/>
</dbReference>
<evidence type="ECO:0000259" key="8">
    <source>
        <dbReference type="PROSITE" id="PS50928"/>
    </source>
</evidence>
<comment type="similarity">
    <text evidence="7">Belongs to the binding-protein-dependent transport system permease family.</text>
</comment>
<evidence type="ECO:0000256" key="4">
    <source>
        <dbReference type="ARBA" id="ARBA00022692"/>
    </source>
</evidence>
<evidence type="ECO:0000256" key="1">
    <source>
        <dbReference type="ARBA" id="ARBA00004651"/>
    </source>
</evidence>
<dbReference type="InterPro" id="IPR035906">
    <property type="entry name" value="MetI-like_sf"/>
</dbReference>
<dbReference type="Pfam" id="PF00528">
    <property type="entry name" value="BPD_transp_1"/>
    <property type="match status" value="1"/>
</dbReference>
<dbReference type="InterPro" id="IPR000515">
    <property type="entry name" value="MetI-like"/>
</dbReference>
<evidence type="ECO:0000313" key="9">
    <source>
        <dbReference type="EMBL" id="TDE08131.1"/>
    </source>
</evidence>
<dbReference type="RefSeq" id="WP_131897260.1">
    <property type="nucleotide sequence ID" value="NZ_SMKZ01000027.1"/>
</dbReference>
<evidence type="ECO:0000256" key="5">
    <source>
        <dbReference type="ARBA" id="ARBA00022989"/>
    </source>
</evidence>
<gene>
    <name evidence="9" type="ORF">E1269_18665</name>
</gene>
<dbReference type="OrthoDB" id="9794684at2"/>
<evidence type="ECO:0000313" key="10">
    <source>
        <dbReference type="Proteomes" id="UP000294739"/>
    </source>
</evidence>
<dbReference type="Gene3D" id="1.10.3720.10">
    <property type="entry name" value="MetI-like"/>
    <property type="match status" value="1"/>
</dbReference>
<dbReference type="PANTHER" id="PTHR32243:SF18">
    <property type="entry name" value="INNER MEMBRANE ABC TRANSPORTER PERMEASE PROTEIN YCJP"/>
    <property type="match status" value="1"/>
</dbReference>
<dbReference type="GO" id="GO:0005886">
    <property type="term" value="C:plasma membrane"/>
    <property type="evidence" value="ECO:0007669"/>
    <property type="project" value="UniProtKB-SubCell"/>
</dbReference>
<sequence>MSAPRRLVPRAARLLVLTLAAAIAVSPVVWTVLTSLKTTRDAQSYPPSLLPESPVWSNYTDLFGTRTFADSVATSATVTVLSTLVTIAVAFPSAYALVRLRPRGRFAFVLLIVLAQAVPGIVFLVPLYSVVSSIGLYDTTLILVVAYAAFLTPFATLVLASFVRGVPVEIEEAAMADGCGRVRLLLLVVLPVSRAGVASAMVFTGLFAWNEFLIPMVLSGRNTRPLTVHVSTFIGQQSIEWGPLCAAVVVVLVPAVLVVAFLQRHLVVGLTAGAVK</sequence>
<dbReference type="InParanoid" id="A0A4R5D8R8"/>
<dbReference type="EMBL" id="SMKZ01000027">
    <property type="protein sequence ID" value="TDE08131.1"/>
    <property type="molecule type" value="Genomic_DNA"/>
</dbReference>
<feature type="transmembrane region" description="Helical" evidence="7">
    <location>
        <begin position="140"/>
        <end position="163"/>
    </location>
</feature>
<evidence type="ECO:0000256" key="7">
    <source>
        <dbReference type="RuleBase" id="RU363032"/>
    </source>
</evidence>
<name>A0A4R5D8R8_9ACTN</name>
<comment type="subcellular location">
    <subcellularLocation>
        <location evidence="1 7">Cell membrane</location>
        <topology evidence="1 7">Multi-pass membrane protein</topology>
    </subcellularLocation>
</comment>
<comment type="caution">
    <text evidence="9">The sequence shown here is derived from an EMBL/GenBank/DDBJ whole genome shotgun (WGS) entry which is preliminary data.</text>
</comment>
<keyword evidence="10" id="KW-1185">Reference proteome</keyword>
<keyword evidence="4 7" id="KW-0812">Transmembrane</keyword>
<feature type="transmembrane region" description="Helical" evidence="7">
    <location>
        <begin position="72"/>
        <end position="94"/>
    </location>
</feature>
<keyword evidence="5 7" id="KW-1133">Transmembrane helix</keyword>
<feature type="domain" description="ABC transmembrane type-1" evidence="8">
    <location>
        <begin position="72"/>
        <end position="262"/>
    </location>
</feature>
<reference evidence="9 10" key="1">
    <citation type="submission" date="2019-03" db="EMBL/GenBank/DDBJ databases">
        <title>Draft genome sequences of novel Actinobacteria.</title>
        <authorList>
            <person name="Sahin N."/>
            <person name="Ay H."/>
            <person name="Saygin H."/>
        </authorList>
    </citation>
    <scope>NUCLEOTIDE SEQUENCE [LARGE SCALE GENOMIC DNA]</scope>
    <source>
        <strain evidence="9 10">5K138</strain>
    </source>
</reference>
<feature type="transmembrane region" description="Helical" evidence="7">
    <location>
        <begin position="241"/>
        <end position="262"/>
    </location>
</feature>
<keyword evidence="6 7" id="KW-0472">Membrane</keyword>
<evidence type="ECO:0000256" key="2">
    <source>
        <dbReference type="ARBA" id="ARBA00022448"/>
    </source>
</evidence>
<evidence type="ECO:0000256" key="6">
    <source>
        <dbReference type="ARBA" id="ARBA00023136"/>
    </source>
</evidence>
<evidence type="ECO:0000256" key="3">
    <source>
        <dbReference type="ARBA" id="ARBA00022475"/>
    </source>
</evidence>
<keyword evidence="2 7" id="KW-0813">Transport</keyword>
<feature type="transmembrane region" description="Helical" evidence="7">
    <location>
        <begin position="184"/>
        <end position="209"/>
    </location>
</feature>
<proteinExistence type="inferred from homology"/>
<feature type="transmembrane region" description="Helical" evidence="7">
    <location>
        <begin position="106"/>
        <end position="128"/>
    </location>
</feature>
<keyword evidence="3" id="KW-1003">Cell membrane</keyword>
<dbReference type="Proteomes" id="UP000294739">
    <property type="component" value="Unassembled WGS sequence"/>
</dbReference>
<dbReference type="AlphaFoldDB" id="A0A4R5D8R8"/>
<dbReference type="PANTHER" id="PTHR32243">
    <property type="entry name" value="MALTOSE TRANSPORT SYSTEM PERMEASE-RELATED"/>
    <property type="match status" value="1"/>
</dbReference>
<dbReference type="PROSITE" id="PS50928">
    <property type="entry name" value="ABC_TM1"/>
    <property type="match status" value="1"/>
</dbReference>
<dbReference type="CDD" id="cd06261">
    <property type="entry name" value="TM_PBP2"/>
    <property type="match status" value="1"/>
</dbReference>
<protein>
    <submittedName>
        <fullName evidence="9">Carbohydrate ABC transporter permease</fullName>
    </submittedName>
</protein>
<organism evidence="9 10">
    <name type="scientific">Jiangella asiatica</name>
    <dbReference type="NCBI Taxonomy" id="2530372"/>
    <lineage>
        <taxon>Bacteria</taxon>
        <taxon>Bacillati</taxon>
        <taxon>Actinomycetota</taxon>
        <taxon>Actinomycetes</taxon>
        <taxon>Jiangellales</taxon>
        <taxon>Jiangellaceae</taxon>
        <taxon>Jiangella</taxon>
    </lineage>
</organism>